<feature type="active site" description="Proton donor" evidence="4">
    <location>
        <position position="44"/>
    </location>
</feature>
<dbReference type="PANTHER" id="PTHR43827:SF3">
    <property type="entry name" value="NADP-DEPENDENT OXIDOREDUCTASE DOMAIN-CONTAINING PROTEIN"/>
    <property type="match status" value="1"/>
</dbReference>
<evidence type="ECO:0000256" key="4">
    <source>
        <dbReference type="PIRSR" id="PIRSR000097-1"/>
    </source>
</evidence>
<evidence type="ECO:0000256" key="3">
    <source>
        <dbReference type="ARBA" id="ARBA00023002"/>
    </source>
</evidence>
<dbReference type="EMBL" id="CP047045">
    <property type="protein sequence ID" value="QGZ93723.1"/>
    <property type="molecule type" value="Genomic_DNA"/>
</dbReference>
<evidence type="ECO:0000256" key="6">
    <source>
        <dbReference type="PIRSR" id="PIRSR000097-3"/>
    </source>
</evidence>
<evidence type="ECO:0000256" key="2">
    <source>
        <dbReference type="ARBA" id="ARBA00022857"/>
    </source>
</evidence>
<reference evidence="9" key="1">
    <citation type="submission" date="2019-12" db="EMBL/GenBank/DDBJ databases">
        <title>Complete genome of Terracaulis silvestris 0127_4.</title>
        <authorList>
            <person name="Vieira S."/>
            <person name="Riedel T."/>
            <person name="Sproer C."/>
            <person name="Pascual J."/>
            <person name="Boedeker C."/>
            <person name="Overmann J."/>
        </authorList>
    </citation>
    <scope>NUCLEOTIDE SEQUENCE [LARGE SCALE GENOMIC DNA]</scope>
    <source>
        <strain evidence="9">0127_4</strain>
    </source>
</reference>
<dbReference type="SUPFAM" id="SSF51430">
    <property type="entry name" value="NAD(P)-linked oxidoreductase"/>
    <property type="match status" value="1"/>
</dbReference>
<dbReference type="PIRSF" id="PIRSF000097">
    <property type="entry name" value="AKR"/>
    <property type="match status" value="1"/>
</dbReference>
<name>A0A6I6MRF6_9CAUL</name>
<dbReference type="AlphaFoldDB" id="A0A6I6MRF6"/>
<evidence type="ECO:0000313" key="8">
    <source>
        <dbReference type="EMBL" id="QGZ93723.1"/>
    </source>
</evidence>
<dbReference type="Pfam" id="PF00248">
    <property type="entry name" value="Aldo_ket_red"/>
    <property type="match status" value="1"/>
</dbReference>
<feature type="site" description="Lowers pKa of active site Tyr" evidence="6">
    <location>
        <position position="69"/>
    </location>
</feature>
<dbReference type="InterPro" id="IPR020471">
    <property type="entry name" value="AKR"/>
</dbReference>
<dbReference type="InterPro" id="IPR023210">
    <property type="entry name" value="NADP_OxRdtase_dom"/>
</dbReference>
<dbReference type="PANTHER" id="PTHR43827">
    <property type="entry name" value="2,5-DIKETO-D-GLUCONIC ACID REDUCTASE"/>
    <property type="match status" value="1"/>
</dbReference>
<dbReference type="GO" id="GO:0051596">
    <property type="term" value="P:methylglyoxal catabolic process"/>
    <property type="evidence" value="ECO:0007669"/>
    <property type="project" value="TreeGrafter"/>
</dbReference>
<sequence length="271" mass="29479">MPVQGAHIPALGFGTYGMNGPHLRNVLVAALGHGFRHIDTAQMYGNEAEVGAAIRDAGVSRSEIFITTKVWVANYGAAQFAPSVDQSLRKLKTDYIDLLLVHWPRGGAPIAAQIEGLNRAVEQGKARHIGVSNYNAEMLRTAVKMSPRHLVTNQVEYHPFLDQTALLRQIAASDASLMAYCGMAVGRVFGSEILRDIAAKHERSVAQVVLRWLIQQPRVVALSRTEKIERIAGNAAVFDFALSEAEMAAITALRAPDSRIVDPGHLAPAWD</sequence>
<comment type="similarity">
    <text evidence="1">Belongs to the aldo/keto reductase family.</text>
</comment>
<evidence type="ECO:0000256" key="5">
    <source>
        <dbReference type="PIRSR" id="PIRSR000097-2"/>
    </source>
</evidence>
<evidence type="ECO:0000259" key="7">
    <source>
        <dbReference type="Pfam" id="PF00248"/>
    </source>
</evidence>
<dbReference type="InterPro" id="IPR018170">
    <property type="entry name" value="Aldo/ket_reductase_CS"/>
</dbReference>
<dbReference type="Gene3D" id="3.20.20.100">
    <property type="entry name" value="NADP-dependent oxidoreductase domain"/>
    <property type="match status" value="1"/>
</dbReference>
<dbReference type="PROSITE" id="PS00798">
    <property type="entry name" value="ALDOKETO_REDUCTASE_1"/>
    <property type="match status" value="1"/>
</dbReference>
<dbReference type="EC" id="1.1.1.346" evidence="8"/>
<dbReference type="Proteomes" id="UP000431269">
    <property type="component" value="Chromosome"/>
</dbReference>
<gene>
    <name evidence="8" type="primary">dkgB</name>
    <name evidence="8" type="ORF">DSM104635_00535</name>
</gene>
<keyword evidence="2" id="KW-0521">NADP</keyword>
<dbReference type="InterPro" id="IPR036812">
    <property type="entry name" value="NAD(P)_OxRdtase_dom_sf"/>
</dbReference>
<accession>A0A6I6MRF6</accession>
<dbReference type="PRINTS" id="PR00069">
    <property type="entry name" value="ALDKETRDTASE"/>
</dbReference>
<feature type="domain" description="NADP-dependent oxidoreductase" evidence="7">
    <location>
        <begin position="11"/>
        <end position="253"/>
    </location>
</feature>
<keyword evidence="3 8" id="KW-0560">Oxidoreductase</keyword>
<feature type="binding site" evidence="5">
    <location>
        <position position="102"/>
    </location>
    <ligand>
        <name>substrate</name>
    </ligand>
</feature>
<organism evidence="8 9">
    <name type="scientific">Terricaulis silvestris</name>
    <dbReference type="NCBI Taxonomy" id="2686094"/>
    <lineage>
        <taxon>Bacteria</taxon>
        <taxon>Pseudomonadati</taxon>
        <taxon>Pseudomonadota</taxon>
        <taxon>Alphaproteobacteria</taxon>
        <taxon>Caulobacterales</taxon>
        <taxon>Caulobacteraceae</taxon>
        <taxon>Terricaulis</taxon>
    </lineage>
</organism>
<evidence type="ECO:0000313" key="9">
    <source>
        <dbReference type="Proteomes" id="UP000431269"/>
    </source>
</evidence>
<dbReference type="GO" id="GO:1990002">
    <property type="term" value="F:methylglyoxal reductase (NADPH) (acetol producing) activity"/>
    <property type="evidence" value="ECO:0007669"/>
    <property type="project" value="TreeGrafter"/>
</dbReference>
<protein>
    <submittedName>
        <fullName evidence="8">2,5-diketo-D-gluconic acid reductase B</fullName>
        <ecNumber evidence="8">1.1.1.346</ecNumber>
    </submittedName>
</protein>
<proteinExistence type="inferred from homology"/>
<dbReference type="PROSITE" id="PS00062">
    <property type="entry name" value="ALDOKETO_REDUCTASE_2"/>
    <property type="match status" value="1"/>
</dbReference>
<evidence type="ECO:0000256" key="1">
    <source>
        <dbReference type="ARBA" id="ARBA00007905"/>
    </source>
</evidence>
<dbReference type="KEGG" id="tsv:DSM104635_00535"/>
<keyword evidence="9" id="KW-1185">Reference proteome</keyword>